<evidence type="ECO:0000313" key="1">
    <source>
        <dbReference type="EMBL" id="PAV05882.1"/>
    </source>
</evidence>
<sequence length="124" mass="14683">MLLTAEERQLIFESDLKKISTYLIERFNLDIKKNPDSMYFKSTALTMEYIILADKKELNKLSGKGTIDELKTFNDQMWDKLKMFSIRAFTIHNNKIRVQIDYKRDIGIITYPAGHNETTELTYY</sequence>
<name>A0A2A2H8Z4_METBR</name>
<accession>A0A2A2H8Z4</accession>
<dbReference type="OrthoDB" id="380075at2157"/>
<gene>
    <name evidence="1" type="ORF">ASJ80_13545</name>
</gene>
<proteinExistence type="predicted"/>
<dbReference type="EMBL" id="LMVM01000001">
    <property type="protein sequence ID" value="PAV05882.1"/>
    <property type="molecule type" value="Genomic_DNA"/>
</dbReference>
<evidence type="ECO:0000313" key="2">
    <source>
        <dbReference type="Proteomes" id="UP000217784"/>
    </source>
</evidence>
<dbReference type="Proteomes" id="UP000217784">
    <property type="component" value="Unassembled WGS sequence"/>
</dbReference>
<dbReference type="AlphaFoldDB" id="A0A2A2H8Z4"/>
<protein>
    <submittedName>
        <fullName evidence="1">Uncharacterized protein</fullName>
    </submittedName>
</protein>
<reference evidence="1 2" key="1">
    <citation type="journal article" date="2017" name="BMC Genomics">
        <title>Genomic analysis of methanogenic archaea reveals a shift towards energy conservation.</title>
        <authorList>
            <person name="Gilmore S.P."/>
            <person name="Henske J.K."/>
            <person name="Sexton J.A."/>
            <person name="Solomon K.V."/>
            <person name="Seppala S."/>
            <person name="Yoo J.I."/>
            <person name="Huyett L.M."/>
            <person name="Pressman A."/>
            <person name="Cogan J.Z."/>
            <person name="Kivenson V."/>
            <person name="Peng X."/>
            <person name="Tan Y."/>
            <person name="Valentine D.L."/>
            <person name="O'Malley M.A."/>
        </authorList>
    </citation>
    <scope>NUCLEOTIDE SEQUENCE [LARGE SCALE GENOMIC DNA]</scope>
    <source>
        <strain evidence="1 2">M.o.H.</strain>
    </source>
</reference>
<comment type="caution">
    <text evidence="1">The sequence shown here is derived from an EMBL/GenBank/DDBJ whole genome shotgun (WGS) entry which is preliminary data.</text>
</comment>
<keyword evidence="2" id="KW-1185">Reference proteome</keyword>
<organism evidence="1 2">
    <name type="scientific">Methanobacterium bryantii</name>
    <dbReference type="NCBI Taxonomy" id="2161"/>
    <lineage>
        <taxon>Archaea</taxon>
        <taxon>Methanobacteriati</taxon>
        <taxon>Methanobacteriota</taxon>
        <taxon>Methanomada group</taxon>
        <taxon>Methanobacteria</taxon>
        <taxon>Methanobacteriales</taxon>
        <taxon>Methanobacteriaceae</taxon>
        <taxon>Methanobacterium</taxon>
    </lineage>
</organism>
<dbReference type="RefSeq" id="WP_069584388.1">
    <property type="nucleotide sequence ID" value="NZ_LMVM01000001.1"/>
</dbReference>